<keyword evidence="1" id="KW-0597">Phosphoprotein</keyword>
<dbReference type="AlphaFoldDB" id="A0A9X4MC87"/>
<dbReference type="InterPro" id="IPR051813">
    <property type="entry name" value="HepT_RNase_toxin"/>
</dbReference>
<comment type="caution">
    <text evidence="7">The sequence shown here is derived from an EMBL/GenBank/DDBJ whole genome shotgun (WGS) entry which is preliminary data.</text>
</comment>
<dbReference type="RefSeq" id="WP_307631806.1">
    <property type="nucleotide sequence ID" value="NZ_JAPHEH010000001.1"/>
</dbReference>
<keyword evidence="5" id="KW-0378">Hydrolase</keyword>
<accession>A0A9X4MC87</accession>
<dbReference type="InterPro" id="IPR037038">
    <property type="entry name" value="HepT-like_sf"/>
</dbReference>
<protein>
    <submittedName>
        <fullName evidence="7">DUF86 domain-containing protein</fullName>
    </submittedName>
</protein>
<dbReference type="GO" id="GO:0004540">
    <property type="term" value="F:RNA nuclease activity"/>
    <property type="evidence" value="ECO:0007669"/>
    <property type="project" value="InterPro"/>
</dbReference>
<evidence type="ECO:0000256" key="1">
    <source>
        <dbReference type="ARBA" id="ARBA00022553"/>
    </source>
</evidence>
<evidence type="ECO:0000256" key="2">
    <source>
        <dbReference type="ARBA" id="ARBA00022649"/>
    </source>
</evidence>
<organism evidence="7 8">
    <name type="scientific">Thiovibrio frasassiensis</name>
    <dbReference type="NCBI Taxonomy" id="2984131"/>
    <lineage>
        <taxon>Bacteria</taxon>
        <taxon>Pseudomonadati</taxon>
        <taxon>Thermodesulfobacteriota</taxon>
        <taxon>Desulfobulbia</taxon>
        <taxon>Desulfobulbales</taxon>
        <taxon>Thiovibrionaceae</taxon>
        <taxon>Thiovibrio</taxon>
    </lineage>
</organism>
<dbReference type="GO" id="GO:0000166">
    <property type="term" value="F:nucleotide binding"/>
    <property type="evidence" value="ECO:0007669"/>
    <property type="project" value="UniProtKB-KW"/>
</dbReference>
<dbReference type="EMBL" id="JAPHEH010000001">
    <property type="protein sequence ID" value="MDG4474826.1"/>
    <property type="molecule type" value="Genomic_DNA"/>
</dbReference>
<comment type="similarity">
    <text evidence="6">Belongs to the HepT RNase toxin family.</text>
</comment>
<evidence type="ECO:0000256" key="4">
    <source>
        <dbReference type="ARBA" id="ARBA00022741"/>
    </source>
</evidence>
<sequence>MSERSAALLIDDILEAASKIASYTAGMTREDFVSSGMAADAVVRNLEIIGEAANRLPKDFTDKHPKIEWRKVIGLRHRIVHDYFGVDLDIIWAVTRQDLPDFISQITTL</sequence>
<dbReference type="Pfam" id="PF01934">
    <property type="entry name" value="HepT-like"/>
    <property type="match status" value="1"/>
</dbReference>
<reference evidence="7" key="1">
    <citation type="journal article" date="2022" name="bioRxiv">
        <title>Thiovibrio frasassiensisgen. nov., sp. nov., an autotrophic, elemental sulfur disproportionating bacterium isolated from sulfidic karst sediment, and proposal of Thiovibrionaceae fam. nov.</title>
        <authorList>
            <person name="Aronson H."/>
            <person name="Thomas C."/>
            <person name="Bhattacharyya M."/>
            <person name="Eckstein S."/>
            <person name="Jensen S."/>
            <person name="Barco R."/>
            <person name="Macalady J."/>
            <person name="Amend J."/>
        </authorList>
    </citation>
    <scope>NUCLEOTIDE SEQUENCE</scope>
    <source>
        <strain evidence="7">RS19-109</strain>
    </source>
</reference>
<keyword evidence="2" id="KW-1277">Toxin-antitoxin system</keyword>
<keyword evidence="8" id="KW-1185">Reference proteome</keyword>
<evidence type="ECO:0000256" key="5">
    <source>
        <dbReference type="ARBA" id="ARBA00022801"/>
    </source>
</evidence>
<dbReference type="PANTHER" id="PTHR34139">
    <property type="entry name" value="UPF0331 PROTEIN MJ0127"/>
    <property type="match status" value="1"/>
</dbReference>
<evidence type="ECO:0000313" key="8">
    <source>
        <dbReference type="Proteomes" id="UP001154240"/>
    </source>
</evidence>
<dbReference type="InterPro" id="IPR008201">
    <property type="entry name" value="HepT-like"/>
</dbReference>
<evidence type="ECO:0000256" key="3">
    <source>
        <dbReference type="ARBA" id="ARBA00022722"/>
    </source>
</evidence>
<dbReference type="Proteomes" id="UP001154240">
    <property type="component" value="Unassembled WGS sequence"/>
</dbReference>
<dbReference type="PANTHER" id="PTHR34139:SF1">
    <property type="entry name" value="RNASE MJ1380-RELATED"/>
    <property type="match status" value="1"/>
</dbReference>
<reference evidence="7" key="2">
    <citation type="submission" date="2022-10" db="EMBL/GenBank/DDBJ databases">
        <authorList>
            <person name="Aronson H.S."/>
        </authorList>
    </citation>
    <scope>NUCLEOTIDE SEQUENCE</scope>
    <source>
        <strain evidence="7">RS19-109</strain>
    </source>
</reference>
<dbReference type="Gene3D" id="1.20.120.580">
    <property type="entry name" value="bsu32300-like"/>
    <property type="match status" value="1"/>
</dbReference>
<dbReference type="GO" id="GO:0016787">
    <property type="term" value="F:hydrolase activity"/>
    <property type="evidence" value="ECO:0007669"/>
    <property type="project" value="UniProtKB-KW"/>
</dbReference>
<evidence type="ECO:0000256" key="6">
    <source>
        <dbReference type="ARBA" id="ARBA00024207"/>
    </source>
</evidence>
<proteinExistence type="inferred from homology"/>
<evidence type="ECO:0000313" key="7">
    <source>
        <dbReference type="EMBL" id="MDG4474826.1"/>
    </source>
</evidence>
<dbReference type="GO" id="GO:0110001">
    <property type="term" value="C:toxin-antitoxin complex"/>
    <property type="evidence" value="ECO:0007669"/>
    <property type="project" value="InterPro"/>
</dbReference>
<keyword evidence="3" id="KW-0540">Nuclease</keyword>
<name>A0A9X4MC87_9BACT</name>
<gene>
    <name evidence="7" type="ORF">OLX77_01460</name>
</gene>
<keyword evidence="4" id="KW-0547">Nucleotide-binding</keyword>